<dbReference type="AlphaFoldDB" id="A0A644VVY5"/>
<reference evidence="1" key="1">
    <citation type="submission" date="2019-08" db="EMBL/GenBank/DDBJ databases">
        <authorList>
            <person name="Kucharzyk K."/>
            <person name="Murdoch R.W."/>
            <person name="Higgins S."/>
            <person name="Loffler F."/>
        </authorList>
    </citation>
    <scope>NUCLEOTIDE SEQUENCE</scope>
</reference>
<name>A0A644VVY5_9ZZZZ</name>
<dbReference type="EMBL" id="VSSQ01000474">
    <property type="protein sequence ID" value="MPL95615.1"/>
    <property type="molecule type" value="Genomic_DNA"/>
</dbReference>
<protein>
    <submittedName>
        <fullName evidence="1">Uncharacterized protein</fullName>
    </submittedName>
</protein>
<organism evidence="1">
    <name type="scientific">bioreactor metagenome</name>
    <dbReference type="NCBI Taxonomy" id="1076179"/>
    <lineage>
        <taxon>unclassified sequences</taxon>
        <taxon>metagenomes</taxon>
        <taxon>ecological metagenomes</taxon>
    </lineage>
</organism>
<proteinExistence type="predicted"/>
<comment type="caution">
    <text evidence="1">The sequence shown here is derived from an EMBL/GenBank/DDBJ whole genome shotgun (WGS) entry which is preliminary data.</text>
</comment>
<sequence length="101" mass="11112">MRNDPEVSVAICARASSPETLMEDSPLSGNLSQRYCQKWYPLIQGVPRRIAGRIITGEKSIEEVGEEAFAAVLALLSGRQTRNETLGYHSSIDIYTMGPVI</sequence>
<gene>
    <name evidence="1" type="ORF">SDC9_41787</name>
</gene>
<evidence type="ECO:0000313" key="1">
    <source>
        <dbReference type="EMBL" id="MPL95615.1"/>
    </source>
</evidence>
<accession>A0A644VVY5</accession>